<proteinExistence type="predicted"/>
<dbReference type="AlphaFoldDB" id="A0A3M8CZ44"/>
<sequence>MQTMYGIEMQVPSGKLPGFYAQVIHKIGDHVNVFDREELLFIVANEEECEKLTAILEKADMLGEFFPLLYLPADASLTHFEDVGFVSASEQRYLYADRVALFRFADQAEKEQDRWAALQQLTEHLLGSIPASSDSLASYILDRSLTDLAEGIAKRYGVSLHWLHRGEN</sequence>
<evidence type="ECO:0000313" key="2">
    <source>
        <dbReference type="Proteomes" id="UP000281915"/>
    </source>
</evidence>
<evidence type="ECO:0000313" key="1">
    <source>
        <dbReference type="EMBL" id="RNB80983.1"/>
    </source>
</evidence>
<protein>
    <submittedName>
        <fullName evidence="1">Uncharacterized protein</fullName>
    </submittedName>
</protein>
<name>A0A3M8CZ44_9BACL</name>
<organism evidence="1 2">
    <name type="scientific">Brevibacillus panacihumi</name>
    <dbReference type="NCBI Taxonomy" id="497735"/>
    <lineage>
        <taxon>Bacteria</taxon>
        <taxon>Bacillati</taxon>
        <taxon>Bacillota</taxon>
        <taxon>Bacilli</taxon>
        <taxon>Bacillales</taxon>
        <taxon>Paenibacillaceae</taxon>
        <taxon>Brevibacillus</taxon>
    </lineage>
</organism>
<dbReference type="Proteomes" id="UP000281915">
    <property type="component" value="Unassembled WGS sequence"/>
</dbReference>
<dbReference type="EMBL" id="RHHT01000015">
    <property type="protein sequence ID" value="RNB80983.1"/>
    <property type="molecule type" value="Genomic_DNA"/>
</dbReference>
<gene>
    <name evidence="1" type="ORF">EDM58_08640</name>
</gene>
<dbReference type="RefSeq" id="WP_122913054.1">
    <property type="nucleotide sequence ID" value="NZ_RHHT01000015.1"/>
</dbReference>
<accession>A0A3M8CZ44</accession>
<reference evidence="1 2" key="1">
    <citation type="submission" date="2018-10" db="EMBL/GenBank/DDBJ databases">
        <title>Phylogenomics of Brevibacillus.</title>
        <authorList>
            <person name="Dunlap C."/>
        </authorList>
    </citation>
    <scope>NUCLEOTIDE SEQUENCE [LARGE SCALE GENOMIC DNA]</scope>
    <source>
        <strain evidence="1 2">JCM 15085</strain>
    </source>
</reference>
<comment type="caution">
    <text evidence="1">The sequence shown here is derived from an EMBL/GenBank/DDBJ whole genome shotgun (WGS) entry which is preliminary data.</text>
</comment>